<comment type="subcellular location">
    <subcellularLocation>
        <location evidence="1 6">Membrane</location>
        <topology evidence="1 6">Multi-pass membrane protein</topology>
    </subcellularLocation>
</comment>
<evidence type="ECO:0000256" key="3">
    <source>
        <dbReference type="ARBA" id="ARBA00022692"/>
    </source>
</evidence>
<dbReference type="AlphaFoldDB" id="A0A7D8UZ22"/>
<evidence type="ECO:0000256" key="1">
    <source>
        <dbReference type="ARBA" id="ARBA00004141"/>
    </source>
</evidence>
<proteinExistence type="inferred from homology"/>
<sequence length="428" mass="45811">MPRLPPFSARAFSARALATPTPLGAAARPRLPLPSRACTPVPVSARAFSFDAAAGELATASEAAAAFPPVQFLSDLLLAVPTPSYGLSIIVLTLLLRFGVTTPMTLWQRKRNRRNLDIIVPQMKEINDRLAVQLVGDARREGLSYDDYRKRLKKALAKEQSALHKKHGTHPFITVLAPLAVHIPVLVITSMAIRHAMAVPDSALAADSFLWIPKLIDPDPAYVLPLLGGLLAFGNAELSSQKRAAQDKAIESAVAPKTPSDAGVNAVDAAAAQKAAAPSAKRSFSTSAVRGATPPPRRRRTTPAAGTQAPTAFVASTPVPRSSMAKPKLEDIESAETQEAAMSLGHRLFDMLNGAMRLFALVFLPIAGIMPSVSAELVAPLTRQGVVLYWVTSISFSLCQSVYFSRLDRRDAAARASRRIISEGRARL</sequence>
<feature type="transmembrane region" description="Helical" evidence="8">
    <location>
        <begin position="85"/>
        <end position="107"/>
    </location>
</feature>
<evidence type="ECO:0000256" key="8">
    <source>
        <dbReference type="SAM" id="Phobius"/>
    </source>
</evidence>
<keyword evidence="11" id="KW-1185">Reference proteome</keyword>
<evidence type="ECO:0000256" key="2">
    <source>
        <dbReference type="ARBA" id="ARBA00009877"/>
    </source>
</evidence>
<feature type="transmembrane region" description="Helical" evidence="8">
    <location>
        <begin position="387"/>
        <end position="405"/>
    </location>
</feature>
<evidence type="ECO:0000259" key="9">
    <source>
        <dbReference type="Pfam" id="PF02096"/>
    </source>
</evidence>
<dbReference type="Proteomes" id="UP000473826">
    <property type="component" value="Unassembled WGS sequence"/>
</dbReference>
<keyword evidence="3 6" id="KW-0812">Transmembrane</keyword>
<dbReference type="GO" id="GO:0005743">
    <property type="term" value="C:mitochondrial inner membrane"/>
    <property type="evidence" value="ECO:0007669"/>
    <property type="project" value="TreeGrafter"/>
</dbReference>
<keyword evidence="4 8" id="KW-1133">Transmembrane helix</keyword>
<evidence type="ECO:0000256" key="5">
    <source>
        <dbReference type="ARBA" id="ARBA00023136"/>
    </source>
</evidence>
<evidence type="ECO:0000256" key="4">
    <source>
        <dbReference type="ARBA" id="ARBA00022989"/>
    </source>
</evidence>
<dbReference type="Pfam" id="PF02096">
    <property type="entry name" value="60KD_IMP"/>
    <property type="match status" value="1"/>
</dbReference>
<feature type="region of interest" description="Disordered" evidence="7">
    <location>
        <begin position="278"/>
        <end position="322"/>
    </location>
</feature>
<feature type="transmembrane region" description="Helical" evidence="8">
    <location>
        <begin position="355"/>
        <end position="375"/>
    </location>
</feature>
<evidence type="ECO:0000256" key="6">
    <source>
        <dbReference type="RuleBase" id="RU003945"/>
    </source>
</evidence>
<dbReference type="GO" id="GO:0032979">
    <property type="term" value="P:protein insertion into mitochondrial inner membrane from matrix"/>
    <property type="evidence" value="ECO:0007669"/>
    <property type="project" value="TreeGrafter"/>
</dbReference>
<dbReference type="PANTHER" id="PTHR12428">
    <property type="entry name" value="OXA1"/>
    <property type="match status" value="1"/>
</dbReference>
<evidence type="ECO:0000313" key="10">
    <source>
        <dbReference type="EMBL" id="TXT08673.1"/>
    </source>
</evidence>
<dbReference type="PANTHER" id="PTHR12428:SF65">
    <property type="entry name" value="CYTOCHROME C OXIDASE ASSEMBLY PROTEIN COX18, MITOCHONDRIAL"/>
    <property type="match status" value="1"/>
</dbReference>
<name>A0A7D8UZ22_VANHU</name>
<dbReference type="GO" id="GO:0032977">
    <property type="term" value="F:membrane insertase activity"/>
    <property type="evidence" value="ECO:0007669"/>
    <property type="project" value="InterPro"/>
</dbReference>
<dbReference type="EMBL" id="QKWK01000007">
    <property type="protein sequence ID" value="TXT08673.1"/>
    <property type="molecule type" value="Genomic_DNA"/>
</dbReference>
<feature type="domain" description="Membrane insertase YidC/Oxa/ALB C-terminal" evidence="9">
    <location>
        <begin position="85"/>
        <end position="242"/>
    </location>
</feature>
<evidence type="ECO:0000256" key="7">
    <source>
        <dbReference type="SAM" id="MobiDB-lite"/>
    </source>
</evidence>
<dbReference type="GO" id="GO:0033617">
    <property type="term" value="P:mitochondrial respiratory chain complex IV assembly"/>
    <property type="evidence" value="ECO:0007669"/>
    <property type="project" value="TreeGrafter"/>
</dbReference>
<organism evidence="10 11">
    <name type="scientific">Vanrija humicola</name>
    <name type="common">Yeast</name>
    <name type="synonym">Cryptococcus humicola</name>
    <dbReference type="NCBI Taxonomy" id="5417"/>
    <lineage>
        <taxon>Eukaryota</taxon>
        <taxon>Fungi</taxon>
        <taxon>Dikarya</taxon>
        <taxon>Basidiomycota</taxon>
        <taxon>Agaricomycotina</taxon>
        <taxon>Tremellomycetes</taxon>
        <taxon>Trichosporonales</taxon>
        <taxon>Trichosporonaceae</taxon>
        <taxon>Vanrija</taxon>
    </lineage>
</organism>
<feature type="transmembrane region" description="Helical" evidence="8">
    <location>
        <begin position="172"/>
        <end position="193"/>
    </location>
</feature>
<comment type="similarity">
    <text evidence="2 6">Belongs to the OXA1/ALB3/YidC family.</text>
</comment>
<gene>
    <name evidence="10" type="ORF">VHUM_02801</name>
</gene>
<dbReference type="InterPro" id="IPR028055">
    <property type="entry name" value="YidC/Oxa/ALB_C"/>
</dbReference>
<dbReference type="InterPro" id="IPR001708">
    <property type="entry name" value="YidC/ALB3/OXA1/COX18"/>
</dbReference>
<dbReference type="OrthoDB" id="2436667at2759"/>
<accession>A0A7D8UZ22</accession>
<evidence type="ECO:0000313" key="11">
    <source>
        <dbReference type="Proteomes" id="UP000473826"/>
    </source>
</evidence>
<comment type="caution">
    <text evidence="10">The sequence shown here is derived from an EMBL/GenBank/DDBJ whole genome shotgun (WGS) entry which is preliminary data.</text>
</comment>
<reference evidence="10 11" key="1">
    <citation type="journal article" date="2019" name="PLoS Genet.">
        <title>Convergent evolution of linked mating-type loci in basidiomycete fungi.</title>
        <authorList>
            <person name="Sun S."/>
            <person name="Coelho M.A."/>
            <person name="Heitman J."/>
            <person name="Nowrousian M."/>
        </authorList>
    </citation>
    <scope>NUCLEOTIDE SEQUENCE [LARGE SCALE GENOMIC DNA]</scope>
    <source>
        <strain evidence="10 11">CBS 4282</strain>
    </source>
</reference>
<keyword evidence="5 8" id="KW-0472">Membrane</keyword>
<feature type="transmembrane region" description="Helical" evidence="8">
    <location>
        <begin position="221"/>
        <end position="238"/>
    </location>
</feature>
<feature type="compositionally biased region" description="Low complexity" evidence="7">
    <location>
        <begin position="302"/>
        <end position="312"/>
    </location>
</feature>
<protein>
    <recommendedName>
        <fullName evidence="9">Membrane insertase YidC/Oxa/ALB C-terminal domain-containing protein</fullName>
    </recommendedName>
</protein>